<dbReference type="Pfam" id="PF00583">
    <property type="entry name" value="Acetyltransf_1"/>
    <property type="match status" value="1"/>
</dbReference>
<dbReference type="AlphaFoldDB" id="A0A4P6ZLM8"/>
<dbReference type="EMBL" id="CP034726">
    <property type="protein sequence ID" value="QBP18598.1"/>
    <property type="molecule type" value="Genomic_DNA"/>
</dbReference>
<proteinExistence type="predicted"/>
<protein>
    <submittedName>
        <fullName evidence="2">N-acetyltransferase family protein</fullName>
    </submittedName>
</protein>
<dbReference type="InterPro" id="IPR000182">
    <property type="entry name" value="GNAT_dom"/>
</dbReference>
<evidence type="ECO:0000313" key="2">
    <source>
        <dbReference type="EMBL" id="QBP18598.1"/>
    </source>
</evidence>
<dbReference type="Proteomes" id="UP000294321">
    <property type="component" value="Chromosome"/>
</dbReference>
<feature type="domain" description="N-acetyltransferase" evidence="1">
    <location>
        <begin position="3"/>
        <end position="154"/>
    </location>
</feature>
<organism evidence="2 3">
    <name type="scientific">Acetilactobacillus jinshanensis</name>
    <dbReference type="NCBI Taxonomy" id="1720083"/>
    <lineage>
        <taxon>Bacteria</taxon>
        <taxon>Bacillati</taxon>
        <taxon>Bacillota</taxon>
        <taxon>Bacilli</taxon>
        <taxon>Lactobacillales</taxon>
        <taxon>Lactobacillaceae</taxon>
        <taxon>Acetilactobacillus</taxon>
    </lineage>
</organism>
<evidence type="ECO:0000259" key="1">
    <source>
        <dbReference type="PROSITE" id="PS51186"/>
    </source>
</evidence>
<dbReference type="InterPro" id="IPR016181">
    <property type="entry name" value="Acyl_CoA_acyltransferase"/>
</dbReference>
<dbReference type="KEGG" id="lji:ELX58_05520"/>
<accession>A0A4P6ZLM8</accession>
<dbReference type="GO" id="GO:0016747">
    <property type="term" value="F:acyltransferase activity, transferring groups other than amino-acyl groups"/>
    <property type="evidence" value="ECO:0007669"/>
    <property type="project" value="InterPro"/>
</dbReference>
<dbReference type="PANTHER" id="PTHR43415:SF3">
    <property type="entry name" value="GNAT-FAMILY ACETYLTRANSFERASE"/>
    <property type="match status" value="1"/>
</dbReference>
<reference evidence="3" key="1">
    <citation type="submission" date="2018-12" db="EMBL/GenBank/DDBJ databases">
        <title>A new species of lactobacillus.</title>
        <authorList>
            <person name="Jian Y."/>
            <person name="Xin L."/>
            <person name="Hong Z.J."/>
            <person name="Ming L.Z."/>
            <person name="Hong X.Z."/>
        </authorList>
    </citation>
    <scope>NUCLEOTIDE SEQUENCE [LARGE SCALE GENOMIC DNA]</scope>
    <source>
        <strain evidence="3">HSLZ-75</strain>
    </source>
</reference>
<dbReference type="OrthoDB" id="9798006at2"/>
<dbReference type="Gene3D" id="3.40.630.30">
    <property type="match status" value="1"/>
</dbReference>
<dbReference type="RefSeq" id="WP_133442156.1">
    <property type="nucleotide sequence ID" value="NZ_CP034726.1"/>
</dbReference>
<sequence length="163" mass="18707">MSVTFRFAKSTDVPFITRVYNQNIPKRTVTADLTPASVTDELKSFKQHNAQRPLWMIEDNGQKAGYVSLESFYGRSAYHNTVEISIYIDNQFQHRGIGTQTLKYIAEQTKRLNIHTILAFIFSVNIPSQRLFKSAGFEIYDHLPKVADMGNRIISLDILGKKY</sequence>
<keyword evidence="3" id="KW-1185">Reference proteome</keyword>
<evidence type="ECO:0000313" key="3">
    <source>
        <dbReference type="Proteomes" id="UP000294321"/>
    </source>
</evidence>
<dbReference type="PROSITE" id="PS51186">
    <property type="entry name" value="GNAT"/>
    <property type="match status" value="1"/>
</dbReference>
<keyword evidence="2" id="KW-0808">Transferase</keyword>
<dbReference type="SUPFAM" id="SSF55729">
    <property type="entry name" value="Acyl-CoA N-acyltransferases (Nat)"/>
    <property type="match status" value="1"/>
</dbReference>
<name>A0A4P6ZLM8_9LACO</name>
<dbReference type="PANTHER" id="PTHR43415">
    <property type="entry name" value="SPERMIDINE N(1)-ACETYLTRANSFERASE"/>
    <property type="match status" value="1"/>
</dbReference>
<dbReference type="CDD" id="cd04301">
    <property type="entry name" value="NAT_SF"/>
    <property type="match status" value="1"/>
</dbReference>
<gene>
    <name evidence="2" type="ORF">ELX58_05520</name>
</gene>